<dbReference type="OrthoDB" id="7375193at2"/>
<evidence type="ECO:0000256" key="1">
    <source>
        <dbReference type="ARBA" id="ARBA00006484"/>
    </source>
</evidence>
<dbReference type="Gene3D" id="3.40.50.720">
    <property type="entry name" value="NAD(P)-binding Rossmann-like Domain"/>
    <property type="match status" value="1"/>
</dbReference>
<dbReference type="NCBIfam" id="NF005559">
    <property type="entry name" value="PRK07231.1"/>
    <property type="match status" value="1"/>
</dbReference>
<dbReference type="InterPro" id="IPR036291">
    <property type="entry name" value="NAD(P)-bd_dom_sf"/>
</dbReference>
<name>A0A5C8PDS2_9HYPH</name>
<comment type="caution">
    <text evidence="3">The sequence shown here is derived from an EMBL/GenBank/DDBJ whole genome shotgun (WGS) entry which is preliminary data.</text>
</comment>
<evidence type="ECO:0000313" key="3">
    <source>
        <dbReference type="EMBL" id="TXL71901.1"/>
    </source>
</evidence>
<dbReference type="PRINTS" id="PR00081">
    <property type="entry name" value="GDHRDH"/>
</dbReference>
<evidence type="ECO:0000256" key="2">
    <source>
        <dbReference type="ARBA" id="ARBA00023002"/>
    </source>
</evidence>
<keyword evidence="2" id="KW-0560">Oxidoreductase</keyword>
<dbReference type="PANTHER" id="PTHR24321">
    <property type="entry name" value="DEHYDROGENASES, SHORT CHAIN"/>
    <property type="match status" value="1"/>
</dbReference>
<dbReference type="GO" id="GO:0016491">
    <property type="term" value="F:oxidoreductase activity"/>
    <property type="evidence" value="ECO:0007669"/>
    <property type="project" value="UniProtKB-KW"/>
</dbReference>
<dbReference type="SUPFAM" id="SSF51735">
    <property type="entry name" value="NAD(P)-binding Rossmann-fold domains"/>
    <property type="match status" value="1"/>
</dbReference>
<dbReference type="PANTHER" id="PTHR24321:SF15">
    <property type="entry name" value="OXIDOREDUCTASE UCPA"/>
    <property type="match status" value="1"/>
</dbReference>
<organism evidence="3 4">
    <name type="scientific">Vineibacter terrae</name>
    <dbReference type="NCBI Taxonomy" id="2586908"/>
    <lineage>
        <taxon>Bacteria</taxon>
        <taxon>Pseudomonadati</taxon>
        <taxon>Pseudomonadota</taxon>
        <taxon>Alphaproteobacteria</taxon>
        <taxon>Hyphomicrobiales</taxon>
        <taxon>Vineibacter</taxon>
    </lineage>
</organism>
<sequence length="267" mass="26745">MRFDGKVALVSGAGSGIGRATALGFAARGAKVVVADIDAAKVEAVVGEVTAAGGIAAGIAADAASPAGIDAMIGGAVQVFGGLDILHNNAFGQPALPAGQSRLALTADIDEKVWLHTIELGLTGVFRATRRAIPELLKRGGGAIVNTASISGLFADYAIGAYNAAKAGVINLTRVTAIEYARRGIRVNCVCPGAIDTPLLRPSMALPGFADGTLGAIPMGRLGRPEEMANVVLFLASDLASYVTGAAIVADGGLTAQTGLPNRLSDG</sequence>
<dbReference type="PRINTS" id="PR00080">
    <property type="entry name" value="SDRFAMILY"/>
</dbReference>
<dbReference type="FunFam" id="3.40.50.720:FF:000084">
    <property type="entry name" value="Short-chain dehydrogenase reductase"/>
    <property type="match status" value="1"/>
</dbReference>
<dbReference type="EMBL" id="VDUZ01000038">
    <property type="protein sequence ID" value="TXL71901.1"/>
    <property type="molecule type" value="Genomic_DNA"/>
</dbReference>
<evidence type="ECO:0000313" key="4">
    <source>
        <dbReference type="Proteomes" id="UP000321638"/>
    </source>
</evidence>
<dbReference type="RefSeq" id="WP_147850309.1">
    <property type="nucleotide sequence ID" value="NZ_VDUZ01000038.1"/>
</dbReference>
<dbReference type="Proteomes" id="UP000321638">
    <property type="component" value="Unassembled WGS sequence"/>
</dbReference>
<dbReference type="InterPro" id="IPR020904">
    <property type="entry name" value="Sc_DH/Rdtase_CS"/>
</dbReference>
<dbReference type="PROSITE" id="PS00061">
    <property type="entry name" value="ADH_SHORT"/>
    <property type="match status" value="1"/>
</dbReference>
<dbReference type="CDD" id="cd05233">
    <property type="entry name" value="SDR_c"/>
    <property type="match status" value="1"/>
</dbReference>
<dbReference type="InterPro" id="IPR002347">
    <property type="entry name" value="SDR_fam"/>
</dbReference>
<proteinExistence type="inferred from homology"/>
<gene>
    <name evidence="3" type="ORF">FHP25_28080</name>
</gene>
<comment type="similarity">
    <text evidence="1">Belongs to the short-chain dehydrogenases/reductases (SDR) family.</text>
</comment>
<protein>
    <submittedName>
        <fullName evidence="3">SDR family oxidoreductase</fullName>
    </submittedName>
</protein>
<keyword evidence="4" id="KW-1185">Reference proteome</keyword>
<accession>A0A5C8PDS2</accession>
<dbReference type="Pfam" id="PF13561">
    <property type="entry name" value="adh_short_C2"/>
    <property type="match status" value="1"/>
</dbReference>
<reference evidence="3 4" key="1">
    <citation type="submission" date="2019-06" db="EMBL/GenBank/DDBJ databases">
        <title>New taxonomy in bacterial strain CC-CFT640, isolated from vineyard.</title>
        <authorList>
            <person name="Lin S.-Y."/>
            <person name="Tsai C.-F."/>
            <person name="Young C.-C."/>
        </authorList>
    </citation>
    <scope>NUCLEOTIDE SEQUENCE [LARGE SCALE GENOMIC DNA]</scope>
    <source>
        <strain evidence="3 4">CC-CFT640</strain>
    </source>
</reference>
<dbReference type="AlphaFoldDB" id="A0A5C8PDS2"/>